<dbReference type="InterPro" id="IPR046331">
    <property type="entry name" value="GPAM1-like"/>
</dbReference>
<feature type="compositionally biased region" description="Acidic residues" evidence="1">
    <location>
        <begin position="218"/>
        <end position="227"/>
    </location>
</feature>
<feature type="compositionally biased region" description="Polar residues" evidence="1">
    <location>
        <begin position="121"/>
        <end position="130"/>
    </location>
</feature>
<proteinExistence type="predicted"/>
<dbReference type="KEGG" id="tut:107372306"/>
<protein>
    <recommendedName>
        <fullName evidence="2">DUF3752 domain-containing protein</fullName>
    </recommendedName>
</protein>
<feature type="region of interest" description="Disordered" evidence="1">
    <location>
        <begin position="77"/>
        <end position="180"/>
    </location>
</feature>
<evidence type="ECO:0000259" key="2">
    <source>
        <dbReference type="Pfam" id="PF12572"/>
    </source>
</evidence>
<dbReference type="Pfam" id="PF12572">
    <property type="entry name" value="DUF3752"/>
    <property type="match status" value="1"/>
</dbReference>
<feature type="compositionally biased region" description="Basic and acidic residues" evidence="1">
    <location>
        <begin position="77"/>
        <end position="95"/>
    </location>
</feature>
<reference evidence="4" key="1">
    <citation type="submission" date="2011-08" db="EMBL/GenBank/DDBJ databases">
        <authorList>
            <person name="Rombauts S."/>
        </authorList>
    </citation>
    <scope>NUCLEOTIDE SEQUENCE</scope>
    <source>
        <strain evidence="4">London</strain>
    </source>
</reference>
<dbReference type="PANTHER" id="PTHR46370:SF1">
    <property type="entry name" value="GPALPP MOTIFS-CONTAINING PROTEIN 1"/>
    <property type="match status" value="1"/>
</dbReference>
<dbReference type="STRING" id="32264.T1JYH8"/>
<keyword evidence="4" id="KW-1185">Reference proteome</keyword>
<organism evidence="3 4">
    <name type="scientific">Tetranychus urticae</name>
    <name type="common">Two-spotted spider mite</name>
    <dbReference type="NCBI Taxonomy" id="32264"/>
    <lineage>
        <taxon>Eukaryota</taxon>
        <taxon>Metazoa</taxon>
        <taxon>Ecdysozoa</taxon>
        <taxon>Arthropoda</taxon>
        <taxon>Chelicerata</taxon>
        <taxon>Arachnida</taxon>
        <taxon>Acari</taxon>
        <taxon>Acariformes</taxon>
        <taxon>Trombidiformes</taxon>
        <taxon>Prostigmata</taxon>
        <taxon>Eleutherengona</taxon>
        <taxon>Raphignathae</taxon>
        <taxon>Tetranychoidea</taxon>
        <taxon>Tetranychidae</taxon>
        <taxon>Tetranychus</taxon>
    </lineage>
</organism>
<feature type="region of interest" description="Disordered" evidence="1">
    <location>
        <begin position="1"/>
        <end position="65"/>
    </location>
</feature>
<evidence type="ECO:0000313" key="4">
    <source>
        <dbReference type="Proteomes" id="UP000015104"/>
    </source>
</evidence>
<feature type="compositionally biased region" description="Basic and acidic residues" evidence="1">
    <location>
        <begin position="107"/>
        <end position="120"/>
    </location>
</feature>
<sequence>MMSNFIGPVLPDHLKNKVSEDDNQPEVIGPVLPPGWSKKDEDPEEDDGSMIGPALPPNLVKKRGLEEDDIADIKDKLFEKGSKSLKKSVEDEKKIIGPTLPPNFSSSKDKYPEARADLPKKNSSNSNGIKDNSNVDDNSDDDDDEFTIGPLPPSGNFIEVEESRHQRSQQDESKPKVSLREEWIASLPETSSVARKLGFGQSMTRFAQKPVSSKEIEPVEQDTELSESVDQYNKITRPDALVDIHKKQLTTKKPEEKQTRSLFDFNPEEDLKIKQMDSQHAKSIVDKAKLLNSRFANPRGSNKFL</sequence>
<evidence type="ECO:0000313" key="3">
    <source>
        <dbReference type="EnsemblMetazoa" id="tetur03g00420.1"/>
    </source>
</evidence>
<dbReference type="InterPro" id="IPR022226">
    <property type="entry name" value="DUF3752"/>
</dbReference>
<dbReference type="PANTHER" id="PTHR46370">
    <property type="entry name" value="GPALPP MOTIFS-CONTAINING PROTEIN 1"/>
    <property type="match status" value="1"/>
</dbReference>
<feature type="compositionally biased region" description="Basic and acidic residues" evidence="1">
    <location>
        <begin position="161"/>
        <end position="180"/>
    </location>
</feature>
<dbReference type="Proteomes" id="UP000015104">
    <property type="component" value="Unassembled WGS sequence"/>
</dbReference>
<reference evidence="3" key="2">
    <citation type="submission" date="2015-06" db="UniProtKB">
        <authorList>
            <consortium name="EnsemblMetazoa"/>
        </authorList>
    </citation>
    <scope>IDENTIFICATION</scope>
</reference>
<feature type="domain" description="DUF3752" evidence="2">
    <location>
        <begin position="215"/>
        <end position="295"/>
    </location>
</feature>
<dbReference type="EnsemblMetazoa" id="tetur03g00420.1">
    <property type="protein sequence ID" value="tetur03g00420.1"/>
    <property type="gene ID" value="tetur03g00420"/>
</dbReference>
<name>T1JYH8_TETUR</name>
<dbReference type="AlphaFoldDB" id="T1JYH8"/>
<feature type="compositionally biased region" description="Acidic residues" evidence="1">
    <location>
        <begin position="137"/>
        <end position="146"/>
    </location>
</feature>
<dbReference type="HOGENOM" id="CLU_067132_0_1_1"/>
<gene>
    <name evidence="3" type="primary">107372306</name>
</gene>
<dbReference type="EMBL" id="CAEY01001108">
    <property type="status" value="NOT_ANNOTATED_CDS"/>
    <property type="molecule type" value="Genomic_DNA"/>
</dbReference>
<dbReference type="OMA" id="WMTSVPK"/>
<feature type="region of interest" description="Disordered" evidence="1">
    <location>
        <begin position="207"/>
        <end position="230"/>
    </location>
</feature>
<accession>T1JYH8</accession>
<evidence type="ECO:0000256" key="1">
    <source>
        <dbReference type="SAM" id="MobiDB-lite"/>
    </source>
</evidence>
<dbReference type="OrthoDB" id="6514812at2759"/>